<proteinExistence type="predicted"/>
<evidence type="ECO:0000313" key="3">
    <source>
        <dbReference type="Proteomes" id="UP001610444"/>
    </source>
</evidence>
<keyword evidence="3" id="KW-1185">Reference proteome</keyword>
<feature type="region of interest" description="Disordered" evidence="1">
    <location>
        <begin position="420"/>
        <end position="564"/>
    </location>
</feature>
<dbReference type="RefSeq" id="XP_070905218.1">
    <property type="nucleotide sequence ID" value="XM_071049917.1"/>
</dbReference>
<reference evidence="2 3" key="1">
    <citation type="submission" date="2024-07" db="EMBL/GenBank/DDBJ databases">
        <title>Section-level genome sequencing and comparative genomics of Aspergillus sections Usti and Cavernicolus.</title>
        <authorList>
            <consortium name="Lawrence Berkeley National Laboratory"/>
            <person name="Nybo J.L."/>
            <person name="Vesth T.C."/>
            <person name="Theobald S."/>
            <person name="Frisvad J.C."/>
            <person name="Larsen T.O."/>
            <person name="Kjaerboelling I."/>
            <person name="Rothschild-Mancinelli K."/>
            <person name="Lyhne E.K."/>
            <person name="Kogle M.E."/>
            <person name="Barry K."/>
            <person name="Clum A."/>
            <person name="Na H."/>
            <person name="Ledsgaard L."/>
            <person name="Lin J."/>
            <person name="Lipzen A."/>
            <person name="Kuo A."/>
            <person name="Riley R."/>
            <person name="Mondo S."/>
            <person name="LaButti K."/>
            <person name="Haridas S."/>
            <person name="Pangalinan J."/>
            <person name="Salamov A.A."/>
            <person name="Simmons B.A."/>
            <person name="Magnuson J.K."/>
            <person name="Chen J."/>
            <person name="Drula E."/>
            <person name="Henrissat B."/>
            <person name="Wiebenga A."/>
            <person name="Lubbers R.J."/>
            <person name="Gomes A.C."/>
            <person name="Macurrencykelacurrency M.R."/>
            <person name="Stajich J."/>
            <person name="Grigoriev I.V."/>
            <person name="Mortensen U.H."/>
            <person name="De vries R.P."/>
            <person name="Baker S.E."/>
            <person name="Andersen M.R."/>
        </authorList>
    </citation>
    <scope>NUCLEOTIDE SEQUENCE [LARGE SCALE GENOMIC DNA]</scope>
    <source>
        <strain evidence="2 3">CBS 756.74</strain>
    </source>
</reference>
<dbReference type="GeneID" id="98165081"/>
<evidence type="ECO:0000256" key="1">
    <source>
        <dbReference type="SAM" id="MobiDB-lite"/>
    </source>
</evidence>
<organism evidence="2 3">
    <name type="scientific">Aspergillus pseudodeflectus</name>
    <dbReference type="NCBI Taxonomy" id="176178"/>
    <lineage>
        <taxon>Eukaryota</taxon>
        <taxon>Fungi</taxon>
        <taxon>Dikarya</taxon>
        <taxon>Ascomycota</taxon>
        <taxon>Pezizomycotina</taxon>
        <taxon>Eurotiomycetes</taxon>
        <taxon>Eurotiomycetidae</taxon>
        <taxon>Eurotiales</taxon>
        <taxon>Aspergillaceae</taxon>
        <taxon>Aspergillus</taxon>
        <taxon>Aspergillus subgen. Nidulantes</taxon>
    </lineage>
</organism>
<feature type="compositionally biased region" description="Polar residues" evidence="1">
    <location>
        <begin position="540"/>
        <end position="552"/>
    </location>
</feature>
<gene>
    <name evidence="2" type="ORF">BJX68DRAFT_87920</name>
</gene>
<comment type="caution">
    <text evidence="2">The sequence shown here is derived from an EMBL/GenBank/DDBJ whole genome shotgun (WGS) entry which is preliminary data.</text>
</comment>
<sequence length="924" mass="104120">MPPTARKSSPEQQRALLEKYNISIEGPVRPRGWPEKYSSIFALVRDAEKVCYEDYYRTDVRNDIARLLQVAQMSNRVEELVSRAYNLRMSSANEETWRMETEELILQRFKAEVDCHMCNKRRWLSDIQALPSCPLATEKLKRIRSTRSLCRCEESVRAKWLAESTPQQSFMAHASCTVVDNSMLEIQNKVLAHHKPDRVISLERTHDIKRLMAANDDITPTVIKDDMDSCFPFLVIEAKSEKRTVGFDSIERQTAFPIRAMLDIQKRLETAGSAQMSPLVWFLANRGDEWRVYGCVPGRARVRIIDLWHGCILRHDSSLQLLLIIDLICDWARDIFTEQVMSSLRRRAGPNYSMIASSSTFDEVVLLEPGLARDPSRSRSNTPRRGMPEDAQEEGARSEVDIKIEASRALDEARCLENGLARDTSRSRSITPRLDLPEDAQGARARSEVEIKIGAESGHEDTQPRENPSPKSIPAIFVNDSVEASSEIESERAVGRESTVTTMDGTDTHDQVHPRKRSNPTAIPEEPYDNGFEPIPSIETAKTTEVGSTNAATVEGTDTRTDPMGGEASIPTVSAAHSPKPPQAAMNDNCDDRGLWAQYVVRTGKEDVKLLFRHVSLPEVAYGLNDILRAMGPADTGETARKLLSLFNRNDPFVVESGYISRLRKAWGGDAEHELRRARNLYVCLVWRARFDYQSWTLVKELSCITASKEAIEALTAVSKVSTVNDEFRRKPEASTRAIRLLHPVRYLPIAEVVQAAAKNQCLYLQASKGHAGPHGWTEDQSKAAISQYFWNCFDAQRHAFTECSGLIDLTNEGRSHMMGSKKDVSILPLLQVPDIAKQRGIAILKRPDDIRASGAEYCMFAFDDWHSKLPVIGNAIKAFLEEGHGCLYGNGQQLSAADRRALARWASVLMLMQKRTVKRRRYF</sequence>
<feature type="compositionally biased region" description="Basic and acidic residues" evidence="1">
    <location>
        <begin position="445"/>
        <end position="464"/>
    </location>
</feature>
<feature type="region of interest" description="Disordered" evidence="1">
    <location>
        <begin position="372"/>
        <end position="400"/>
    </location>
</feature>
<evidence type="ECO:0008006" key="4">
    <source>
        <dbReference type="Google" id="ProtNLM"/>
    </source>
</evidence>
<dbReference type="EMBL" id="JBFXLR010000002">
    <property type="protein sequence ID" value="KAL2860527.1"/>
    <property type="molecule type" value="Genomic_DNA"/>
</dbReference>
<name>A0ABR4L7K3_9EURO</name>
<evidence type="ECO:0000313" key="2">
    <source>
        <dbReference type="EMBL" id="KAL2860527.1"/>
    </source>
</evidence>
<accession>A0ABR4L7K3</accession>
<protein>
    <recommendedName>
        <fullName evidence="4">Fungal-type protein kinase domain-containing protein</fullName>
    </recommendedName>
</protein>
<dbReference type="Proteomes" id="UP001610444">
    <property type="component" value="Unassembled WGS sequence"/>
</dbReference>